<dbReference type="InterPro" id="IPR013783">
    <property type="entry name" value="Ig-like_fold"/>
</dbReference>
<feature type="compositionally biased region" description="Low complexity" evidence="1">
    <location>
        <begin position="486"/>
        <end position="497"/>
    </location>
</feature>
<dbReference type="InterPro" id="IPR036691">
    <property type="entry name" value="Endo/exonu/phosph_ase_sf"/>
</dbReference>
<dbReference type="Gene3D" id="2.150.10.10">
    <property type="entry name" value="Serralysin-like metalloprotease, C-terminal"/>
    <property type="match status" value="1"/>
</dbReference>
<evidence type="ECO:0000313" key="3">
    <source>
        <dbReference type="EMBL" id="NIJ58339.1"/>
    </source>
</evidence>
<dbReference type="PANTHER" id="PTHR42834">
    <property type="entry name" value="ENDONUCLEASE/EXONUCLEASE/PHOSPHATASE FAMILY PROTEIN (AFU_ORTHOLOGUE AFUA_3G09210)"/>
    <property type="match status" value="1"/>
</dbReference>
<dbReference type="PRINTS" id="PR00313">
    <property type="entry name" value="CABNDNGRPT"/>
</dbReference>
<dbReference type="InterPro" id="IPR047971">
    <property type="entry name" value="ExeM-like"/>
</dbReference>
<dbReference type="Pfam" id="PF17892">
    <property type="entry name" value="Cadherin_5"/>
    <property type="match status" value="1"/>
</dbReference>
<accession>A0ABX0UZF9</accession>
<dbReference type="NCBIfam" id="TIGR01965">
    <property type="entry name" value="VCBS_repeat"/>
    <property type="match status" value="2"/>
</dbReference>
<dbReference type="InterPro" id="IPR041690">
    <property type="entry name" value="Cadherin_5"/>
</dbReference>
<sequence length="1285" mass="134602">MSFSSFISFFPAFRFGDAGSNVLTGSWRNDRIYGFGGDDAISGMEGNDIISAGQGNDIIDGGAGSDTIDGGGGFDIAYYSGHVADYTIALGRQPFLFARRYIVTDLANGDQDTLQNVEALRFDADDYTLYLDGRNNAVLARDDVGATGEDSALTIQAATLLANDWDYEGDKLSVTAVSSQSAAGAAVTLVGGVVTYNPGNVFQYLNVGQTATDTFTYTVDDGKGGIDTATVTVTVHGANDAAVVTGDLAGTVTEASPVNPGTPSASGQLTSNDVDNGSGFQAVAGRASAAGYGAYSITADGKWTYTLDNANAAVDALDDGESLTDTFTVLTEDGTAQQITVTINGVDDAVAPQIAPRINEVHYDNAGTDTGEFIEIRVAAGESVSNLTIELYNGNDGKVYDSASVASLTKTTDGTYDYYVWSLPANGIQNGSPDGFALSRGNQVIEFLSYEGSFKAVNGIANGLTSIDIGVEEASNTPVGQSLQRTGDGPTDWTGPTESTKGTSNDGVAPQIAPRINEVHYDNAGSDTGEFIEIRVAAGESVSDLTVELYNGANGRVYGSTSVAALTKTTDGTYDYYVWSLPADGIQNGSPDGFALSRGGKVIEFLSYEGTLTATDGTANGQTSTDIGVQEGSSTPVGQSLQRTGDGPTDWTGPKEATKGAANDGNGGEPNPGEPQSLLISQIQGTATASTYEGKYVLVSAIVTYTTGDGFFLQEEDSDADADVRTSEGIFVYTGSASGVAVGDHIDVSGTVAEYYNLTQIKDVTKIVTLSQHNAQPTPAVIELSPDFVADLEQYEGMAVTLKTGTSEPLTIIENYDFDRYGEIVVSAGGQVQPTQIYDPNTQLDEIKALQQDNANNRFKIDDGNSAQNPTHFPYAPASTGDNGNGYIDAGDTFTENGPTLRVGAELTGSVSGVLTYSFDEFKLLVNGTLPIDEATNGGAREQTPEDVGGRLTVSSFNLLNFFTTLNNGSGNGSGPNNLTPRGATTEGDLQRQLDKIVEAMLKIDASVFGLQELENNGFDSDSAIVALVNGLNAKAPAGTTYAFVNPTAQGSDGFIGTDAITTGLIYKTNEVSVVASDIYTFDEGGQQSTRPAVTATFEEVGTGEQFTVAVNHFKSKSGTGTGADADKGDGQGAFNATRTETAHQLAEWLDITNPDGYFAKHGIVDPDALIIGDLNSYAKEDPVTALRNAGFTDLIDAFIGQDQAFSYLFNGQRGTLDQGLANSSLAGQVTGVTEWHINAQEPDLLSYSSQYKDPRFYNDDVFATSDHDPLLIGLDLSAQSVFYA</sequence>
<dbReference type="RefSeq" id="WP_166952310.1">
    <property type="nucleotide sequence ID" value="NZ_JAASQI010000004.1"/>
</dbReference>
<dbReference type="InterPro" id="IPR001343">
    <property type="entry name" value="Hemolysn_Ca-bd"/>
</dbReference>
<dbReference type="CDD" id="cd04486">
    <property type="entry name" value="YhcR_OBF_like"/>
    <property type="match status" value="1"/>
</dbReference>
<evidence type="ECO:0000256" key="1">
    <source>
        <dbReference type="SAM" id="MobiDB-lite"/>
    </source>
</evidence>
<feature type="domain" description="Cadherin-like" evidence="2">
    <location>
        <begin position="135"/>
        <end position="235"/>
    </location>
</feature>
<gene>
    <name evidence="3" type="ORF">FHS82_002181</name>
</gene>
<dbReference type="Gene3D" id="3.60.10.10">
    <property type="entry name" value="Endonuclease/exonuclease/phosphatase"/>
    <property type="match status" value="1"/>
</dbReference>
<dbReference type="InterPro" id="IPR011049">
    <property type="entry name" value="Serralysin-like_metalloprot_C"/>
</dbReference>
<dbReference type="Pfam" id="PF00353">
    <property type="entry name" value="HemolysinCabind"/>
    <property type="match status" value="1"/>
</dbReference>
<protein>
    <submittedName>
        <fullName evidence="3">VCBS repeat-containing protein</fullName>
    </submittedName>
</protein>
<proteinExistence type="predicted"/>
<dbReference type="NCBIfam" id="NF033681">
    <property type="entry name" value="ExeM_NucH_DNase"/>
    <property type="match status" value="1"/>
</dbReference>
<feature type="region of interest" description="Disordered" evidence="1">
    <location>
        <begin position="862"/>
        <end position="884"/>
    </location>
</feature>
<keyword evidence="4" id="KW-1185">Reference proteome</keyword>
<dbReference type="SUPFAM" id="SSF56219">
    <property type="entry name" value="DNase I-like"/>
    <property type="match status" value="1"/>
</dbReference>
<dbReference type="PANTHER" id="PTHR42834:SF1">
    <property type="entry name" value="ENDONUCLEASE_EXONUCLEASE_PHOSPHATASE FAMILY PROTEIN (AFU_ORTHOLOGUE AFUA_3G09210)"/>
    <property type="match status" value="1"/>
</dbReference>
<organism evidence="3 4">
    <name type="scientific">Pseudochelatococcus lubricantis</name>
    <dbReference type="NCBI Taxonomy" id="1538102"/>
    <lineage>
        <taxon>Bacteria</taxon>
        <taxon>Pseudomonadati</taxon>
        <taxon>Pseudomonadota</taxon>
        <taxon>Alphaproteobacteria</taxon>
        <taxon>Hyphomicrobiales</taxon>
        <taxon>Chelatococcaceae</taxon>
        <taxon>Pseudochelatococcus</taxon>
    </lineage>
</organism>
<dbReference type="Proteomes" id="UP001429580">
    <property type="component" value="Unassembled WGS sequence"/>
</dbReference>
<dbReference type="PROSITE" id="PS00330">
    <property type="entry name" value="HEMOLYSIN_CALCIUM"/>
    <property type="match status" value="2"/>
</dbReference>
<dbReference type="CDD" id="cd10283">
    <property type="entry name" value="MnuA_DNase1-like"/>
    <property type="match status" value="1"/>
</dbReference>
<feature type="compositionally biased region" description="Polar residues" evidence="1">
    <location>
        <begin position="614"/>
        <end position="643"/>
    </location>
</feature>
<reference evidence="3 4" key="1">
    <citation type="submission" date="2020-03" db="EMBL/GenBank/DDBJ databases">
        <title>Genomic Encyclopedia of Type Strains, Phase IV (KMG-IV): sequencing the most valuable type-strain genomes for metagenomic binning, comparative biology and taxonomic classification.</title>
        <authorList>
            <person name="Goeker M."/>
        </authorList>
    </citation>
    <scope>NUCLEOTIDE SEQUENCE [LARGE SCALE GENOMIC DNA]</scope>
    <source>
        <strain evidence="3 4">DSM 103870</strain>
    </source>
</reference>
<feature type="region of interest" description="Disordered" evidence="1">
    <location>
        <begin position="614"/>
        <end position="676"/>
    </location>
</feature>
<dbReference type="InterPro" id="IPR010221">
    <property type="entry name" value="VCBS_dom"/>
</dbReference>
<evidence type="ECO:0000313" key="4">
    <source>
        <dbReference type="Proteomes" id="UP001429580"/>
    </source>
</evidence>
<dbReference type="EMBL" id="JAASQI010000004">
    <property type="protein sequence ID" value="NIJ58339.1"/>
    <property type="molecule type" value="Genomic_DNA"/>
</dbReference>
<evidence type="ECO:0000259" key="2">
    <source>
        <dbReference type="Pfam" id="PF17892"/>
    </source>
</evidence>
<feature type="region of interest" description="Disordered" evidence="1">
    <location>
        <begin position="476"/>
        <end position="508"/>
    </location>
</feature>
<dbReference type="Gene3D" id="2.60.40.10">
    <property type="entry name" value="Immunoglobulins"/>
    <property type="match status" value="1"/>
</dbReference>
<comment type="caution">
    <text evidence="3">The sequence shown here is derived from an EMBL/GenBank/DDBJ whole genome shotgun (WGS) entry which is preliminary data.</text>
</comment>
<dbReference type="InterPro" id="IPR018511">
    <property type="entry name" value="Hemolysin-typ_Ca-bd_CS"/>
</dbReference>
<name>A0ABX0UZF9_9HYPH</name>
<dbReference type="SUPFAM" id="SSF51120">
    <property type="entry name" value="beta-Roll"/>
    <property type="match status" value="1"/>
</dbReference>
<feature type="compositionally biased region" description="Polar residues" evidence="1">
    <location>
        <begin position="476"/>
        <end position="485"/>
    </location>
</feature>